<dbReference type="Proteomes" id="UP000018189">
    <property type="component" value="Unassembled WGS sequence"/>
</dbReference>
<gene>
    <name evidence="1" type="ORF">BN522_00151</name>
</gene>
<name>R7PSA5_METSM</name>
<evidence type="ECO:0000313" key="2">
    <source>
        <dbReference type="Proteomes" id="UP000018189"/>
    </source>
</evidence>
<dbReference type="AlphaFoldDB" id="R7PSA5"/>
<protein>
    <submittedName>
        <fullName evidence="1">Uncharacterized protein</fullName>
    </submittedName>
</protein>
<proteinExistence type="predicted"/>
<dbReference type="EMBL" id="CBKP010000002">
    <property type="protein sequence ID" value="CDF28250.1"/>
    <property type="molecule type" value="Genomic_DNA"/>
</dbReference>
<sequence>MSAWFILENLLNGIVDVNDVNIFLLEYLNRWRFKLF</sequence>
<evidence type="ECO:0000313" key="1">
    <source>
        <dbReference type="EMBL" id="CDF28250.1"/>
    </source>
</evidence>
<comment type="caution">
    <text evidence="1">The sequence shown here is derived from an EMBL/GenBank/DDBJ whole genome shotgun (WGS) entry which is preliminary data.</text>
</comment>
<organism evidence="1 2">
    <name type="scientific">Methanobrevibacter smithii CAG:186</name>
    <dbReference type="NCBI Taxonomy" id="1263088"/>
    <lineage>
        <taxon>Archaea</taxon>
        <taxon>Methanobacteriati</taxon>
        <taxon>Methanobacteriota</taxon>
        <taxon>Methanomada group</taxon>
        <taxon>Methanobacteria</taxon>
        <taxon>Methanobacteriales</taxon>
        <taxon>Methanobacteriaceae</taxon>
        <taxon>Methanobrevibacter</taxon>
    </lineage>
</organism>
<reference evidence="1" key="1">
    <citation type="submission" date="2012-11" db="EMBL/GenBank/DDBJ databases">
        <title>Dependencies among metagenomic species, viruses, plasmids and units of genetic variation.</title>
        <authorList>
            <person name="Nielsen H.B."/>
            <person name="Almeida M."/>
            <person name="Juncker A.S."/>
            <person name="Rasmussen S."/>
            <person name="Li J."/>
            <person name="Sunagawa S."/>
            <person name="Plichta D."/>
            <person name="Gautier L."/>
            <person name="Le Chatelier E."/>
            <person name="Peletier E."/>
            <person name="Bonde I."/>
            <person name="Nielsen T."/>
            <person name="Manichanh C."/>
            <person name="Arumugam M."/>
            <person name="Batto J."/>
            <person name="Santos M.B.Q.D."/>
            <person name="Blom N."/>
            <person name="Borruel N."/>
            <person name="Burgdorf K.S."/>
            <person name="Boumezbeur F."/>
            <person name="Casellas F."/>
            <person name="Dore J."/>
            <person name="Guarner F."/>
            <person name="Hansen T."/>
            <person name="Hildebrand F."/>
            <person name="Kaas R.S."/>
            <person name="Kennedy S."/>
            <person name="Kristiansen K."/>
            <person name="Kultima J.R."/>
            <person name="Leonard P."/>
            <person name="Levenez F."/>
            <person name="Lund O."/>
            <person name="Moumen B."/>
            <person name="Le Paslier D."/>
            <person name="Pons N."/>
            <person name="Pedersen O."/>
            <person name="Prifti E."/>
            <person name="Qin J."/>
            <person name="Raes J."/>
            <person name="Tap J."/>
            <person name="Tims S."/>
            <person name="Ussery D.W."/>
            <person name="Yamada T."/>
            <person name="MetaHit consortium"/>
            <person name="Renault P."/>
            <person name="Sicheritz-Ponten T."/>
            <person name="Bork P."/>
            <person name="Wang J."/>
            <person name="Brunak S."/>
            <person name="Ehrlich S.D."/>
        </authorList>
    </citation>
    <scope>NUCLEOTIDE SEQUENCE [LARGE SCALE GENOMIC DNA]</scope>
</reference>
<accession>R7PSA5</accession>